<dbReference type="AlphaFoldDB" id="A0A437A938"/>
<dbReference type="Proteomes" id="UP000283090">
    <property type="component" value="Unassembled WGS sequence"/>
</dbReference>
<sequence length="144" mass="16111">MLISEWTRLSRSTTNFWILALEEKREPGLTMMKQQEGCFGTTPHGEHVSLVCRAKFTLQNVAFITCMMKNVKVGFEGEGLEHGEQGEGGKSLSFDIHSNARRTHTSIEKLAKQGWELSGGLSTLKIASLNGRESKRKLFKRAVV</sequence>
<accession>A0A437A938</accession>
<gene>
    <name evidence="1" type="ORF">DFL_001942</name>
</gene>
<reference evidence="1 2" key="1">
    <citation type="submission" date="2019-01" db="EMBL/GenBank/DDBJ databases">
        <title>Intercellular communication is required for trap formation in the nematode-trapping fungus Duddingtonia flagrans.</title>
        <authorList>
            <person name="Youssar L."/>
            <person name="Wernet V."/>
            <person name="Hensel N."/>
            <person name="Hildebrandt H.-G."/>
            <person name="Fischer R."/>
        </authorList>
    </citation>
    <scope>NUCLEOTIDE SEQUENCE [LARGE SCALE GENOMIC DNA]</scope>
    <source>
        <strain evidence="1 2">CBS H-5679</strain>
    </source>
</reference>
<evidence type="ECO:0000313" key="2">
    <source>
        <dbReference type="Proteomes" id="UP000283090"/>
    </source>
</evidence>
<comment type="caution">
    <text evidence="1">The sequence shown here is derived from an EMBL/GenBank/DDBJ whole genome shotgun (WGS) entry which is preliminary data.</text>
</comment>
<dbReference type="RefSeq" id="XP_067493273.1">
    <property type="nucleotide sequence ID" value="XM_067630650.1"/>
</dbReference>
<proteinExistence type="predicted"/>
<organism evidence="1 2">
    <name type="scientific">Arthrobotrys flagrans</name>
    <name type="common">Nematode-trapping fungus</name>
    <name type="synonym">Trichothecium flagrans</name>
    <dbReference type="NCBI Taxonomy" id="97331"/>
    <lineage>
        <taxon>Eukaryota</taxon>
        <taxon>Fungi</taxon>
        <taxon>Dikarya</taxon>
        <taxon>Ascomycota</taxon>
        <taxon>Pezizomycotina</taxon>
        <taxon>Orbiliomycetes</taxon>
        <taxon>Orbiliales</taxon>
        <taxon>Orbiliaceae</taxon>
        <taxon>Arthrobotrys</taxon>
    </lineage>
</organism>
<keyword evidence="2" id="KW-1185">Reference proteome</keyword>
<name>A0A437A938_ARTFL</name>
<evidence type="ECO:0000313" key="1">
    <source>
        <dbReference type="EMBL" id="RVD87729.1"/>
    </source>
</evidence>
<dbReference type="GeneID" id="93584253"/>
<protein>
    <submittedName>
        <fullName evidence="1">Uncharacterized protein</fullName>
    </submittedName>
</protein>
<dbReference type="EMBL" id="SAEB01000003">
    <property type="protein sequence ID" value="RVD87729.1"/>
    <property type="molecule type" value="Genomic_DNA"/>
</dbReference>
<dbReference type="VEuPathDB" id="FungiDB:DFL_001942"/>